<dbReference type="InterPro" id="IPR014942">
    <property type="entry name" value="AbiEii"/>
</dbReference>
<dbReference type="Pfam" id="PF08843">
    <property type="entry name" value="AbiEii"/>
    <property type="match status" value="1"/>
</dbReference>
<gene>
    <name evidence="1" type="ORF">EV191_105125</name>
</gene>
<comment type="caution">
    <text evidence="1">The sequence shown here is derived from an EMBL/GenBank/DDBJ whole genome shotgun (WGS) entry which is preliminary data.</text>
</comment>
<dbReference type="OrthoDB" id="9808443at2"/>
<evidence type="ECO:0000313" key="2">
    <source>
        <dbReference type="Proteomes" id="UP000294911"/>
    </source>
</evidence>
<sequence length="304" mass="33208">MTGRPTKQSSAGRAYLDLQNRARRERRGTQELLTMYVVERWLARLSRSAFVDDFVLKGGMLLAAFGNRRPTVDADALARNLSADEETVAARVAEIAALPDLDDGVEFLPDTVTTSVIRDEALYAGVRVTLTARLATAQVKLRLDINFGDPVTPAPQMIELPALRPDTVAVRVWGYPVESVLAEKITTAIGLGPASTRVRDWADIYTLIGTRKIDGATARAALESTAAFRGTTLIPLSRTVGELVELRNSTYTAYRRNLGPDGEPLPERFGDTVAAVIDFADPLLSIADLAGCWNPESHQWERDA</sequence>
<keyword evidence="2" id="KW-1185">Reference proteome</keyword>
<protein>
    <submittedName>
        <fullName evidence="1">Nucleotidyltransferase AbiEii toxin of type IV toxin-antitoxin system</fullName>
    </submittedName>
</protein>
<reference evidence="1 2" key="1">
    <citation type="submission" date="2019-03" db="EMBL/GenBank/DDBJ databases">
        <title>Genomic Encyclopedia of Type Strains, Phase IV (KMG-IV): sequencing the most valuable type-strain genomes for metagenomic binning, comparative biology and taxonomic classification.</title>
        <authorList>
            <person name="Goeker M."/>
        </authorList>
    </citation>
    <scope>NUCLEOTIDE SEQUENCE [LARGE SCALE GENOMIC DNA]</scope>
    <source>
        <strain evidence="1 2">DSM 45765</strain>
    </source>
</reference>
<dbReference type="EMBL" id="SLXQ01000005">
    <property type="protein sequence ID" value="TCP53062.1"/>
    <property type="molecule type" value="Genomic_DNA"/>
</dbReference>
<proteinExistence type="predicted"/>
<evidence type="ECO:0000313" key="1">
    <source>
        <dbReference type="EMBL" id="TCP53062.1"/>
    </source>
</evidence>
<name>A0A4R2QT23_9PSEU</name>
<organism evidence="1 2">
    <name type="scientific">Tamaricihabitans halophyticus</name>
    <dbReference type="NCBI Taxonomy" id="1262583"/>
    <lineage>
        <taxon>Bacteria</taxon>
        <taxon>Bacillati</taxon>
        <taxon>Actinomycetota</taxon>
        <taxon>Actinomycetes</taxon>
        <taxon>Pseudonocardiales</taxon>
        <taxon>Pseudonocardiaceae</taxon>
        <taxon>Tamaricihabitans</taxon>
    </lineage>
</organism>
<dbReference type="Proteomes" id="UP000294911">
    <property type="component" value="Unassembled WGS sequence"/>
</dbReference>
<dbReference type="GO" id="GO:0016740">
    <property type="term" value="F:transferase activity"/>
    <property type="evidence" value="ECO:0007669"/>
    <property type="project" value="UniProtKB-KW"/>
</dbReference>
<accession>A0A4R2QT23</accession>
<dbReference type="AlphaFoldDB" id="A0A4R2QT23"/>
<keyword evidence="1" id="KW-0808">Transferase</keyword>
<dbReference type="RefSeq" id="WP_132877511.1">
    <property type="nucleotide sequence ID" value="NZ_SLXQ01000005.1"/>
</dbReference>